<protein>
    <submittedName>
        <fullName evidence="1">Uncharacterized protein</fullName>
    </submittedName>
</protein>
<gene>
    <name evidence="1" type="ORF">AXG55_13420</name>
</gene>
<proteinExistence type="predicted"/>
<dbReference type="RefSeq" id="WP_148698601.1">
    <property type="nucleotide sequence ID" value="NZ_CP017834.1"/>
</dbReference>
<dbReference type="STRING" id="1915309.AXG55_13420"/>
<evidence type="ECO:0000313" key="2">
    <source>
        <dbReference type="Proteomes" id="UP000184731"/>
    </source>
</evidence>
<organism evidence="1 2">
    <name type="scientific">Silvanigrella aquatica</name>
    <dbReference type="NCBI Taxonomy" id="1915309"/>
    <lineage>
        <taxon>Bacteria</taxon>
        <taxon>Pseudomonadati</taxon>
        <taxon>Bdellovibrionota</taxon>
        <taxon>Oligoflexia</taxon>
        <taxon>Silvanigrellales</taxon>
        <taxon>Silvanigrellaceae</taxon>
        <taxon>Silvanigrella</taxon>
    </lineage>
</organism>
<dbReference type="KEGG" id="saqi:AXG55_13420"/>
<dbReference type="AlphaFoldDB" id="A0A1L4D3U0"/>
<dbReference type="EMBL" id="CP017834">
    <property type="protein sequence ID" value="APJ04842.1"/>
    <property type="molecule type" value="Genomic_DNA"/>
</dbReference>
<evidence type="ECO:0000313" key="1">
    <source>
        <dbReference type="EMBL" id="APJ04842.1"/>
    </source>
</evidence>
<sequence>MALPKDKDKKKMRASDELELLKLILDENKELKKKVLKFIQKSLGKTTSITAKNKKGMKPY</sequence>
<accession>A0A1L4D3U0</accession>
<dbReference type="Proteomes" id="UP000184731">
    <property type="component" value="Chromosome"/>
</dbReference>
<keyword evidence="2" id="KW-1185">Reference proteome</keyword>
<reference evidence="1 2" key="1">
    <citation type="submission" date="2016-10" db="EMBL/GenBank/DDBJ databases">
        <title>Silvanigrella aquatica sp. nov., isolated from a freshwater lake located in the Black Forest, Germany, description of Silvanigrellaceae fam. nov., Silvanigrellales ord. nov., reclassification of the order Bdellovibrionales in the class Oligoflexia, reclassification of the families Bacteriovoracaceae and Halobacteriovoraceae in the new order Bacteriovoracales ord. nov., and reclassification of the family Pseudobacteriovoracaceae in the order Oligoflexiales.</title>
        <authorList>
            <person name="Hahn M.W."/>
            <person name="Schmidt J."/>
            <person name="Koll U."/>
            <person name="Rohde M."/>
            <person name="Verbag S."/>
            <person name="Pitt A."/>
            <person name="Nakai R."/>
            <person name="Naganuma T."/>
            <person name="Lang E."/>
        </authorList>
    </citation>
    <scope>NUCLEOTIDE SEQUENCE [LARGE SCALE GENOMIC DNA]</scope>
    <source>
        <strain evidence="1 2">MWH-Nonnen-W8red</strain>
    </source>
</reference>
<name>A0A1L4D3U0_9BACT</name>